<accession>A0ABW0GQU5</accession>
<dbReference type="Pfam" id="PF01497">
    <property type="entry name" value="Peripla_BP_2"/>
    <property type="match status" value="1"/>
</dbReference>
<name>A0ABW0GQU5_9MICO</name>
<comment type="caution">
    <text evidence="8">The sequence shown here is derived from an EMBL/GenBank/DDBJ whole genome shotgun (WGS) entry which is preliminary data.</text>
</comment>
<dbReference type="SUPFAM" id="SSF53807">
    <property type="entry name" value="Helical backbone' metal receptor"/>
    <property type="match status" value="1"/>
</dbReference>
<dbReference type="PANTHER" id="PTHR30532:SF24">
    <property type="entry name" value="FERRIC ENTEROBACTIN-BINDING PERIPLASMIC PROTEIN FEPB"/>
    <property type="match status" value="1"/>
</dbReference>
<keyword evidence="5" id="KW-0175">Coiled coil</keyword>
<evidence type="ECO:0000256" key="5">
    <source>
        <dbReference type="SAM" id="Coils"/>
    </source>
</evidence>
<dbReference type="EMBL" id="JBHSLD010000009">
    <property type="protein sequence ID" value="MFC5381600.1"/>
    <property type="molecule type" value="Genomic_DNA"/>
</dbReference>
<sequence>MTPPVDRRRPRPAHAALALAAPLLLTACGSTTADDDASAGAAASPGASAATFAFEHSAGTTDVPLDPQRIVTTTDQNALLPLLELGVTPVASAGLVGDDGEQSFRRVEGYDTSGVEFVGAYGEPNLEAVAAQRPDLIVGYEFDETYEEYSQMAPTVLVQIFDRPLTEALLDIGRLVGEEDQAQQRLEGYEARIADLQQQLEPVRDELSVSVLTTGDAGQFYRGDDGQAVGTVMADLDLLRPDPQSQPYESGEYSLEQVPAHDADVVVVLDFSGEAGDPTLQAFLDAPLVQGLAASQADQLHVVDGTATVGAAWGKMAAFLDELERVLVTEQPDPDVVAE</sequence>
<proteinExistence type="inferred from homology"/>
<dbReference type="InterPro" id="IPR051313">
    <property type="entry name" value="Bact_iron-sidero_bind"/>
</dbReference>
<protein>
    <submittedName>
        <fullName evidence="8">Iron-siderophore ABC transporter substrate-binding protein</fullName>
    </submittedName>
</protein>
<feature type="domain" description="Fe/B12 periplasmic-binding" evidence="7">
    <location>
        <begin position="70"/>
        <end position="331"/>
    </location>
</feature>
<evidence type="ECO:0000256" key="1">
    <source>
        <dbReference type="ARBA" id="ARBA00004196"/>
    </source>
</evidence>
<reference evidence="9" key="1">
    <citation type="journal article" date="2019" name="Int. J. Syst. Evol. Microbiol.">
        <title>The Global Catalogue of Microorganisms (GCM) 10K type strain sequencing project: providing services to taxonomists for standard genome sequencing and annotation.</title>
        <authorList>
            <consortium name="The Broad Institute Genomics Platform"/>
            <consortium name="The Broad Institute Genome Sequencing Center for Infectious Disease"/>
            <person name="Wu L."/>
            <person name="Ma J."/>
        </authorList>
    </citation>
    <scope>NUCLEOTIDE SEQUENCE [LARGE SCALE GENOMIC DNA]</scope>
    <source>
        <strain evidence="9">CCUG 43114</strain>
    </source>
</reference>
<evidence type="ECO:0000256" key="3">
    <source>
        <dbReference type="ARBA" id="ARBA00022448"/>
    </source>
</evidence>
<feature type="chain" id="PRO_5046635241" evidence="6">
    <location>
        <begin position="34"/>
        <end position="339"/>
    </location>
</feature>
<organism evidence="8 9">
    <name type="scientific">Aquipuribacter nitratireducens</name>
    <dbReference type="NCBI Taxonomy" id="650104"/>
    <lineage>
        <taxon>Bacteria</taxon>
        <taxon>Bacillati</taxon>
        <taxon>Actinomycetota</taxon>
        <taxon>Actinomycetes</taxon>
        <taxon>Micrococcales</taxon>
        <taxon>Intrasporangiaceae</taxon>
        <taxon>Aquipuribacter</taxon>
    </lineage>
</organism>
<comment type="similarity">
    <text evidence="2">Belongs to the bacterial solute-binding protein 8 family.</text>
</comment>
<evidence type="ECO:0000256" key="6">
    <source>
        <dbReference type="SAM" id="SignalP"/>
    </source>
</evidence>
<dbReference type="Proteomes" id="UP001596122">
    <property type="component" value="Unassembled WGS sequence"/>
</dbReference>
<dbReference type="PANTHER" id="PTHR30532">
    <property type="entry name" value="IRON III DICITRATE-BINDING PERIPLASMIC PROTEIN"/>
    <property type="match status" value="1"/>
</dbReference>
<evidence type="ECO:0000256" key="2">
    <source>
        <dbReference type="ARBA" id="ARBA00008814"/>
    </source>
</evidence>
<evidence type="ECO:0000313" key="9">
    <source>
        <dbReference type="Proteomes" id="UP001596122"/>
    </source>
</evidence>
<dbReference type="PROSITE" id="PS51257">
    <property type="entry name" value="PROKAR_LIPOPROTEIN"/>
    <property type="match status" value="1"/>
</dbReference>
<dbReference type="CDD" id="cd01146">
    <property type="entry name" value="FhuD"/>
    <property type="match status" value="1"/>
</dbReference>
<keyword evidence="9" id="KW-1185">Reference proteome</keyword>
<evidence type="ECO:0000313" key="8">
    <source>
        <dbReference type="EMBL" id="MFC5381600.1"/>
    </source>
</evidence>
<keyword evidence="3" id="KW-0813">Transport</keyword>
<evidence type="ECO:0000259" key="7">
    <source>
        <dbReference type="PROSITE" id="PS50983"/>
    </source>
</evidence>
<feature type="coiled-coil region" evidence="5">
    <location>
        <begin position="172"/>
        <end position="206"/>
    </location>
</feature>
<dbReference type="RefSeq" id="WP_340269523.1">
    <property type="nucleotide sequence ID" value="NZ_JBBEOG010000004.1"/>
</dbReference>
<evidence type="ECO:0000256" key="4">
    <source>
        <dbReference type="ARBA" id="ARBA00022729"/>
    </source>
</evidence>
<dbReference type="Gene3D" id="3.40.50.1980">
    <property type="entry name" value="Nitrogenase molybdenum iron protein domain"/>
    <property type="match status" value="2"/>
</dbReference>
<gene>
    <name evidence="8" type="ORF">ACFPJ6_12445</name>
</gene>
<dbReference type="InterPro" id="IPR002491">
    <property type="entry name" value="ABC_transptr_periplasmic_BD"/>
</dbReference>
<comment type="subcellular location">
    <subcellularLocation>
        <location evidence="1">Cell envelope</location>
    </subcellularLocation>
</comment>
<feature type="signal peptide" evidence="6">
    <location>
        <begin position="1"/>
        <end position="33"/>
    </location>
</feature>
<keyword evidence="4 6" id="KW-0732">Signal</keyword>
<dbReference type="PROSITE" id="PS50983">
    <property type="entry name" value="FE_B12_PBP"/>
    <property type="match status" value="1"/>
</dbReference>